<accession>G0UJY7</accession>
<dbReference type="GO" id="GO:0090090">
    <property type="term" value="P:negative regulation of canonical Wnt signaling pathway"/>
    <property type="evidence" value="ECO:0007669"/>
    <property type="project" value="InterPro"/>
</dbReference>
<name>G0UJY7_TRYCI</name>
<protein>
    <submittedName>
        <fullName evidence="1">Uncharacterized protein TCIL3000_3_1170</fullName>
    </submittedName>
</protein>
<dbReference type="InterPro" id="IPR029775">
    <property type="entry name" value="NPHP4"/>
</dbReference>
<dbReference type="GO" id="GO:0005856">
    <property type="term" value="C:cytoskeleton"/>
    <property type="evidence" value="ECO:0007669"/>
    <property type="project" value="InterPro"/>
</dbReference>
<reference evidence="1" key="1">
    <citation type="journal article" date="2012" name="Proc. Natl. Acad. Sci. U.S.A.">
        <title>Antigenic diversity is generated by distinct evolutionary mechanisms in African trypanosome species.</title>
        <authorList>
            <person name="Jackson A.P."/>
            <person name="Berry A."/>
            <person name="Aslett M."/>
            <person name="Allison H.C."/>
            <person name="Burton P."/>
            <person name="Vavrova-Anderson J."/>
            <person name="Brown R."/>
            <person name="Browne H."/>
            <person name="Corton N."/>
            <person name="Hauser H."/>
            <person name="Gamble J."/>
            <person name="Gilderthorp R."/>
            <person name="Marcello L."/>
            <person name="McQuillan J."/>
            <person name="Otto T.D."/>
            <person name="Quail M.A."/>
            <person name="Sanders M.J."/>
            <person name="van Tonder A."/>
            <person name="Ginger M.L."/>
            <person name="Field M.C."/>
            <person name="Barry J.D."/>
            <person name="Hertz-Fowler C."/>
            <person name="Berriman M."/>
        </authorList>
    </citation>
    <scope>NUCLEOTIDE SEQUENCE</scope>
    <source>
        <strain evidence="1">IL3000</strain>
    </source>
</reference>
<proteinExistence type="predicted"/>
<dbReference type="GO" id="GO:0097730">
    <property type="term" value="C:non-motile cilium"/>
    <property type="evidence" value="ECO:0007669"/>
    <property type="project" value="InterPro"/>
</dbReference>
<dbReference type="PANTHER" id="PTHR31043">
    <property type="entry name" value="NEPHROCYSTIN-4"/>
    <property type="match status" value="1"/>
</dbReference>
<dbReference type="PANTHER" id="PTHR31043:SF3">
    <property type="entry name" value="NEPHROCYSTIN-4"/>
    <property type="match status" value="1"/>
</dbReference>
<dbReference type="AlphaFoldDB" id="G0UJY7"/>
<gene>
    <name evidence="1" type="ORF">TCIL3000_3_1170</name>
</gene>
<organism evidence="1">
    <name type="scientific">Trypanosoma congolense (strain IL3000)</name>
    <dbReference type="NCBI Taxonomy" id="1068625"/>
    <lineage>
        <taxon>Eukaryota</taxon>
        <taxon>Discoba</taxon>
        <taxon>Euglenozoa</taxon>
        <taxon>Kinetoplastea</taxon>
        <taxon>Metakinetoplastina</taxon>
        <taxon>Trypanosomatida</taxon>
        <taxon>Trypanosomatidae</taxon>
        <taxon>Trypanosoma</taxon>
        <taxon>Nannomonas</taxon>
    </lineage>
</organism>
<dbReference type="EMBL" id="HE575316">
    <property type="protein sequence ID" value="CCC89692.1"/>
    <property type="molecule type" value="Genomic_DNA"/>
</dbReference>
<dbReference type="VEuPathDB" id="TriTrypDB:TcIL3000_3_1170"/>
<sequence length="188" mass="21452">MFGQTTAVVLPSEGVEAIYSSDPLTRIERRGDSYLLHLRPQEVGTKHLLLHSLTKNHLAKTLVTAPTVYPAPTYTQTIELSMGDLNAPILRRLQFVNVGTAEDMFTIHHNYKYQLRVTPKRFVLAPQETQVITIRIGMLKLPEYQMEGRWPMWIFINNSVDKTVESYLLHVVLYSHRPAAAHADGVMR</sequence>
<evidence type="ECO:0000313" key="1">
    <source>
        <dbReference type="EMBL" id="CCC89692.1"/>
    </source>
</evidence>